<organism evidence="4 5">
    <name type="scientific">Hydnum rufescens UP504</name>
    <dbReference type="NCBI Taxonomy" id="1448309"/>
    <lineage>
        <taxon>Eukaryota</taxon>
        <taxon>Fungi</taxon>
        <taxon>Dikarya</taxon>
        <taxon>Basidiomycota</taxon>
        <taxon>Agaricomycotina</taxon>
        <taxon>Agaricomycetes</taxon>
        <taxon>Cantharellales</taxon>
        <taxon>Hydnaceae</taxon>
        <taxon>Hydnum</taxon>
    </lineage>
</organism>
<keyword evidence="2" id="KW-0131">Cell cycle</keyword>
<feature type="compositionally biased region" description="Polar residues" evidence="3">
    <location>
        <begin position="1239"/>
        <end position="1249"/>
    </location>
</feature>
<dbReference type="PANTHER" id="PTHR12634">
    <property type="entry name" value="SIT4 YEAST -ASSOCIATING PROTEIN-RELATED"/>
    <property type="match status" value="1"/>
</dbReference>
<feature type="region of interest" description="Disordered" evidence="3">
    <location>
        <begin position="503"/>
        <end position="670"/>
    </location>
</feature>
<dbReference type="GO" id="GO:0005634">
    <property type="term" value="C:nucleus"/>
    <property type="evidence" value="ECO:0007669"/>
    <property type="project" value="TreeGrafter"/>
</dbReference>
<evidence type="ECO:0000256" key="1">
    <source>
        <dbReference type="ARBA" id="ARBA00006180"/>
    </source>
</evidence>
<feature type="region of interest" description="Disordered" evidence="3">
    <location>
        <begin position="1236"/>
        <end position="1257"/>
    </location>
</feature>
<dbReference type="Proteomes" id="UP000886523">
    <property type="component" value="Unassembled WGS sequence"/>
</dbReference>
<dbReference type="PANTHER" id="PTHR12634:SF8">
    <property type="entry name" value="FIERY MOUNTAIN, ISOFORM D"/>
    <property type="match status" value="1"/>
</dbReference>
<keyword evidence="5" id="KW-1185">Reference proteome</keyword>
<comment type="similarity">
    <text evidence="1">Belongs to the SAPS family.</text>
</comment>
<evidence type="ECO:0008006" key="6">
    <source>
        <dbReference type="Google" id="ProtNLM"/>
    </source>
</evidence>
<accession>A0A9P6BC65</accession>
<gene>
    <name evidence="4" type="ORF">BS47DRAFT_1336347</name>
</gene>
<feature type="compositionally biased region" description="Polar residues" evidence="3">
    <location>
        <begin position="598"/>
        <end position="607"/>
    </location>
</feature>
<protein>
    <recommendedName>
        <fullName evidence="6">SAPS-domain-containing protein</fullName>
    </recommendedName>
</protein>
<feature type="compositionally biased region" description="Polar residues" evidence="3">
    <location>
        <begin position="1199"/>
        <end position="1208"/>
    </location>
</feature>
<proteinExistence type="inferred from homology"/>
<evidence type="ECO:0000256" key="3">
    <source>
        <dbReference type="SAM" id="MobiDB-lite"/>
    </source>
</evidence>
<sequence length="1257" mass="136905">MFWKRFGFQHASGIDSLLDREDVELEAILDDDELLNECKSQNTRLIDYFQRVDVLRKLLGYASGEIEGEGMGRYKYPHVATEVLCSEIWSIVETCLRETDQLLGPFWDTLLDMDPQEMAHKTLVAPHFAKINSVFISKKPEEMFHFIQSQPSIIDRFLSHIETPAFVDLLFRIIQMEEMVGGDGVIDWLSSESFIPRLAALLSPQHSPDLHAVVADVLKGIISLCAPSTNHLNDHQMALVTNRFSRQLVSHDVVQTLIAFMLDGLPAEDTDPEPSDSVTAMARSATSVPALAPQQPWDNSSDDTRSYSSGSSSSSASEYHSVMSTATERSTSSLLHVSSVLIELMRKNNSDFFEPYLFHTLRHRLIQMQQQYLPQLDRSGMNAAQRIEADRDILERTMAEMVDQMGIVHFGALLSALSARLHEFQALLVSPRSLTGPIPTTFGEMMPLTMERFRICELYAELLHCSGLSLLNRPDGYGPTYDSEGRLIGGLSALEELARVVANGTNDPNTPPPHVSRVTDTDSPANSRDLQASVSSIDQMSIVSGSSEGETEYLSNGDDSDGRSDDESNSDEVTNMEEITVHDEPSREPLPVAPFAVPNSNQTQSSPEGPDIVAAYPDVSVPFSGSGSQAHSHHNEIDPFTDPNEMPPSPPSERTVMDASFPSASPLENSEIVVPADETTASSRPSSTSGPFGPPGEFFKSRFLNLGVVTTILDLFFEFPWNNFLHTVIYDLLHQIMTGRVDRGLNRDLVISLFRDGKLLHRIIEAQQLNDDAVAKPKGVRLGYMGHLTQISEDVINAFAHYPPDLAAILREFAPQPDWNLYVSGRFQETKDRDASLLGGGKPIVTPGQVQALRARLVAAAAAGRGLGADLAIDEGDRLPPTGTGRGSGFRSHVNGNGNGIGASPVSTNSRAPHQNVVFSPMNDEDEAPERASGGSNQFARYLAQQINGEVNGHFESSSSDASDDEDDDVGWLGEPHYAGHLGFSADNRSSPSFVSSLGAMGTGPPASRVADSAFDDSFGTPSQAGGVSFHRTFDEDDDGGFGPFSDPTTAEVAHNNFTADLSGSFIFPLDSSPAPSFDLDAEFANDSSSSGFAFGNGNAFEDEDEDGFGEFQGGVDLEVVMSTNADGTSEPLTINGRHHNDFDEGFTVRTPPEDEDGVRTPKATRASFDDHFAGNLEDVDPDPFGFRRRPPTGDPTGSDSSNRLNAMSSLQQTFGCVSLDDSHRDDLLDAFKSRTHLEQSSSDTTSFNLDEPPIEA</sequence>
<dbReference type="GO" id="GO:0019888">
    <property type="term" value="F:protein phosphatase regulator activity"/>
    <property type="evidence" value="ECO:0007669"/>
    <property type="project" value="TreeGrafter"/>
</dbReference>
<evidence type="ECO:0000313" key="5">
    <source>
        <dbReference type="Proteomes" id="UP000886523"/>
    </source>
</evidence>
<evidence type="ECO:0000256" key="2">
    <source>
        <dbReference type="ARBA" id="ARBA00023306"/>
    </source>
</evidence>
<reference evidence="4" key="1">
    <citation type="journal article" date="2020" name="Nat. Commun.">
        <title>Large-scale genome sequencing of mycorrhizal fungi provides insights into the early evolution of symbiotic traits.</title>
        <authorList>
            <person name="Miyauchi S."/>
            <person name="Kiss E."/>
            <person name="Kuo A."/>
            <person name="Drula E."/>
            <person name="Kohler A."/>
            <person name="Sanchez-Garcia M."/>
            <person name="Morin E."/>
            <person name="Andreopoulos B."/>
            <person name="Barry K.W."/>
            <person name="Bonito G."/>
            <person name="Buee M."/>
            <person name="Carver A."/>
            <person name="Chen C."/>
            <person name="Cichocki N."/>
            <person name="Clum A."/>
            <person name="Culley D."/>
            <person name="Crous P.W."/>
            <person name="Fauchery L."/>
            <person name="Girlanda M."/>
            <person name="Hayes R.D."/>
            <person name="Keri Z."/>
            <person name="LaButti K."/>
            <person name="Lipzen A."/>
            <person name="Lombard V."/>
            <person name="Magnuson J."/>
            <person name="Maillard F."/>
            <person name="Murat C."/>
            <person name="Nolan M."/>
            <person name="Ohm R.A."/>
            <person name="Pangilinan J."/>
            <person name="Pereira M.F."/>
            <person name="Perotto S."/>
            <person name="Peter M."/>
            <person name="Pfister S."/>
            <person name="Riley R."/>
            <person name="Sitrit Y."/>
            <person name="Stielow J.B."/>
            <person name="Szollosi G."/>
            <person name="Zifcakova L."/>
            <person name="Stursova M."/>
            <person name="Spatafora J.W."/>
            <person name="Tedersoo L."/>
            <person name="Vaario L.M."/>
            <person name="Yamada A."/>
            <person name="Yan M."/>
            <person name="Wang P."/>
            <person name="Xu J."/>
            <person name="Bruns T."/>
            <person name="Baldrian P."/>
            <person name="Vilgalys R."/>
            <person name="Dunand C."/>
            <person name="Henrissat B."/>
            <person name="Grigoriev I.V."/>
            <person name="Hibbett D."/>
            <person name="Nagy L.G."/>
            <person name="Martin F.M."/>
        </authorList>
    </citation>
    <scope>NUCLEOTIDE SEQUENCE</scope>
    <source>
        <strain evidence="4">UP504</strain>
    </source>
</reference>
<feature type="compositionally biased region" description="Polar residues" evidence="3">
    <location>
        <begin position="521"/>
        <end position="548"/>
    </location>
</feature>
<dbReference type="OrthoDB" id="10259133at2759"/>
<feature type="region of interest" description="Disordered" evidence="3">
    <location>
        <begin position="878"/>
        <end position="935"/>
    </location>
</feature>
<comment type="caution">
    <text evidence="4">The sequence shown here is derived from an EMBL/GenBank/DDBJ whole genome shotgun (WGS) entry which is preliminary data.</text>
</comment>
<evidence type="ECO:0000313" key="4">
    <source>
        <dbReference type="EMBL" id="KAF9520051.1"/>
    </source>
</evidence>
<dbReference type="AlphaFoldDB" id="A0A9P6BC65"/>
<feature type="region of interest" description="Disordered" evidence="3">
    <location>
        <begin position="269"/>
        <end position="323"/>
    </location>
</feature>
<feature type="region of interest" description="Disordered" evidence="3">
    <location>
        <begin position="1130"/>
        <end position="1208"/>
    </location>
</feature>
<dbReference type="Pfam" id="PF04499">
    <property type="entry name" value="SAPS"/>
    <property type="match status" value="1"/>
</dbReference>
<dbReference type="GO" id="GO:0005829">
    <property type="term" value="C:cytosol"/>
    <property type="evidence" value="ECO:0007669"/>
    <property type="project" value="TreeGrafter"/>
</dbReference>
<name>A0A9P6BC65_9AGAM</name>
<feature type="compositionally biased region" description="Low complexity" evidence="3">
    <location>
        <begin position="306"/>
        <end position="323"/>
    </location>
</feature>
<dbReference type="GO" id="GO:0019903">
    <property type="term" value="F:protein phosphatase binding"/>
    <property type="evidence" value="ECO:0007669"/>
    <property type="project" value="InterPro"/>
</dbReference>
<dbReference type="EMBL" id="MU128914">
    <property type="protein sequence ID" value="KAF9520051.1"/>
    <property type="molecule type" value="Genomic_DNA"/>
</dbReference>
<dbReference type="InterPro" id="IPR007587">
    <property type="entry name" value="SAPS"/>
</dbReference>